<dbReference type="InterPro" id="IPR003333">
    <property type="entry name" value="CMAS"/>
</dbReference>
<evidence type="ECO:0000313" key="6">
    <source>
        <dbReference type="EMBL" id="NSL56498.1"/>
    </source>
</evidence>
<organism evidence="6 7">
    <name type="scientific">Uliginosibacterium aquaticum</name>
    <dbReference type="NCBI Taxonomy" id="2731212"/>
    <lineage>
        <taxon>Bacteria</taxon>
        <taxon>Pseudomonadati</taxon>
        <taxon>Pseudomonadota</taxon>
        <taxon>Betaproteobacteria</taxon>
        <taxon>Rhodocyclales</taxon>
        <taxon>Zoogloeaceae</taxon>
        <taxon>Uliginosibacterium</taxon>
    </lineage>
</organism>
<evidence type="ECO:0000256" key="1">
    <source>
        <dbReference type="ARBA" id="ARBA00010815"/>
    </source>
</evidence>
<dbReference type="CDD" id="cd02440">
    <property type="entry name" value="AdoMet_MTases"/>
    <property type="match status" value="1"/>
</dbReference>
<dbReference type="Pfam" id="PF02353">
    <property type="entry name" value="CMAS"/>
    <property type="match status" value="1"/>
</dbReference>
<reference evidence="6 7" key="1">
    <citation type="submission" date="2020-06" db="EMBL/GenBank/DDBJ databases">
        <title>Draft genome of Uliginosibacterium sp. IMCC34675.</title>
        <authorList>
            <person name="Song J."/>
        </authorList>
    </citation>
    <scope>NUCLEOTIDE SEQUENCE [LARGE SCALE GENOMIC DNA]</scope>
    <source>
        <strain evidence="6 7">IMCC34675</strain>
    </source>
</reference>
<evidence type="ECO:0000256" key="3">
    <source>
        <dbReference type="ARBA" id="ARBA00022679"/>
    </source>
</evidence>
<evidence type="ECO:0000256" key="4">
    <source>
        <dbReference type="ARBA" id="ARBA00022691"/>
    </source>
</evidence>
<evidence type="ECO:0000256" key="2">
    <source>
        <dbReference type="ARBA" id="ARBA00022603"/>
    </source>
</evidence>
<keyword evidence="7" id="KW-1185">Reference proteome</keyword>
<keyword evidence="4" id="KW-0949">S-adenosyl-L-methionine</keyword>
<comment type="caution">
    <text evidence="6">The sequence shown here is derived from an EMBL/GenBank/DDBJ whole genome shotgun (WGS) entry which is preliminary data.</text>
</comment>
<keyword evidence="5" id="KW-0443">Lipid metabolism</keyword>
<keyword evidence="2 6" id="KW-0489">Methyltransferase</keyword>
<sequence>MNARSDGSVINAAELSPTLPALRRKPSRAMRLLLDMLARIEGGSLLLRLPDGSSHLLGSGPQAATLTLHDEAVFGRILAAGSIGFAEAFMDGAWETDHLPALLTLLAQNRAVLERAIHGNALRLAGHWLWHRLRANTRRGSKKNIEAHYDLGNDFYRLWLDRTMSYSSALWPTPDASFEEAQLEKYRHALRSIGVQPGQHILEIGCGWGGLAEVACKEFGARVSGVTLSHEQLAWARERAEREGFAERAEFKLCDYRDLTGQYDHIVSIEMIEAVGEAFWPSYFAQLRALLKPGGRAVVQAITIDNHLFAHYRKDVDFIQRYIFPGGMLPSPEVFHAQSAKAGLQSVAERAFGLDYARTLNEWLQRFNAQLDAVHAQGFDARFVRMWQFYLGYCEAGFRARNTDVWQYVLSHHGA</sequence>
<dbReference type="Proteomes" id="UP000778523">
    <property type="component" value="Unassembled WGS sequence"/>
</dbReference>
<dbReference type="GO" id="GO:0008168">
    <property type="term" value="F:methyltransferase activity"/>
    <property type="evidence" value="ECO:0007669"/>
    <property type="project" value="UniProtKB-KW"/>
</dbReference>
<dbReference type="InterPro" id="IPR029063">
    <property type="entry name" value="SAM-dependent_MTases_sf"/>
</dbReference>
<accession>A0ABX2IQH3</accession>
<name>A0ABX2IQH3_9RHOO</name>
<evidence type="ECO:0000313" key="7">
    <source>
        <dbReference type="Proteomes" id="UP000778523"/>
    </source>
</evidence>
<dbReference type="SUPFAM" id="SSF53335">
    <property type="entry name" value="S-adenosyl-L-methionine-dependent methyltransferases"/>
    <property type="match status" value="1"/>
</dbReference>
<protein>
    <submittedName>
        <fullName evidence="6">Class I SAM-dependent methyltransferase</fullName>
    </submittedName>
</protein>
<dbReference type="PIRSF" id="PIRSF003085">
    <property type="entry name" value="CMAS"/>
    <property type="match status" value="1"/>
</dbReference>
<gene>
    <name evidence="6" type="ORF">HJ583_015805</name>
</gene>
<dbReference type="EMBL" id="JABCSC020000004">
    <property type="protein sequence ID" value="NSL56498.1"/>
    <property type="molecule type" value="Genomic_DNA"/>
</dbReference>
<dbReference type="RefSeq" id="WP_170022823.1">
    <property type="nucleotide sequence ID" value="NZ_JABCSC020000004.1"/>
</dbReference>
<dbReference type="GO" id="GO:0032259">
    <property type="term" value="P:methylation"/>
    <property type="evidence" value="ECO:0007669"/>
    <property type="project" value="UniProtKB-KW"/>
</dbReference>
<keyword evidence="3" id="KW-0808">Transferase</keyword>
<proteinExistence type="inferred from homology"/>
<comment type="similarity">
    <text evidence="1">Belongs to the CFA/CMAS family.</text>
</comment>
<evidence type="ECO:0000256" key="5">
    <source>
        <dbReference type="ARBA" id="ARBA00023098"/>
    </source>
</evidence>
<dbReference type="PANTHER" id="PTHR43667:SF2">
    <property type="entry name" value="FATTY ACID C-METHYL TRANSFERASE"/>
    <property type="match status" value="1"/>
</dbReference>
<dbReference type="PANTHER" id="PTHR43667">
    <property type="entry name" value="CYCLOPROPANE-FATTY-ACYL-PHOSPHOLIPID SYNTHASE"/>
    <property type="match status" value="1"/>
</dbReference>
<dbReference type="Gene3D" id="3.40.50.150">
    <property type="entry name" value="Vaccinia Virus protein VP39"/>
    <property type="match status" value="1"/>
</dbReference>
<dbReference type="InterPro" id="IPR050723">
    <property type="entry name" value="CFA/CMAS"/>
</dbReference>